<evidence type="ECO:0000256" key="2">
    <source>
        <dbReference type="ARBA" id="ARBA00023136"/>
    </source>
</evidence>
<dbReference type="OrthoDB" id="8550040at2"/>
<evidence type="ECO:0000256" key="1">
    <source>
        <dbReference type="ARBA" id="ARBA00022729"/>
    </source>
</evidence>
<feature type="signal peptide" evidence="5">
    <location>
        <begin position="1"/>
        <end position="35"/>
    </location>
</feature>
<dbReference type="InterPro" id="IPR036328">
    <property type="entry name" value="MliC_sf"/>
</dbReference>
<dbReference type="Pfam" id="PF09864">
    <property type="entry name" value="MliC"/>
    <property type="match status" value="1"/>
</dbReference>
<evidence type="ECO:0000313" key="7">
    <source>
        <dbReference type="EMBL" id="RQH08530.1"/>
    </source>
</evidence>
<proteinExistence type="predicted"/>
<dbReference type="EMBL" id="RQIS01000003">
    <property type="protein sequence ID" value="RQH08530.1"/>
    <property type="molecule type" value="Genomic_DNA"/>
</dbReference>
<dbReference type="Gene3D" id="2.40.128.200">
    <property type="match status" value="1"/>
</dbReference>
<evidence type="ECO:0000256" key="5">
    <source>
        <dbReference type="SAM" id="SignalP"/>
    </source>
</evidence>
<dbReference type="RefSeq" id="WP_124150096.1">
    <property type="nucleotide sequence ID" value="NZ_RQIS01000003.1"/>
</dbReference>
<evidence type="ECO:0000313" key="8">
    <source>
        <dbReference type="Proteomes" id="UP000272778"/>
    </source>
</evidence>
<feature type="domain" description="C-type lysozyme inhibitor" evidence="6">
    <location>
        <begin position="53"/>
        <end position="118"/>
    </location>
</feature>
<feature type="chain" id="PRO_5017945511" evidence="5">
    <location>
        <begin position="36"/>
        <end position="134"/>
    </location>
</feature>
<dbReference type="AlphaFoldDB" id="A0A3N6Q0R3"/>
<evidence type="ECO:0000259" key="6">
    <source>
        <dbReference type="Pfam" id="PF09864"/>
    </source>
</evidence>
<keyword evidence="3" id="KW-0564">Palmitate</keyword>
<organism evidence="7 8">
    <name type="scientific">Paraburkholderia dinghuensis</name>
    <dbReference type="NCBI Taxonomy" id="2305225"/>
    <lineage>
        <taxon>Bacteria</taxon>
        <taxon>Pseudomonadati</taxon>
        <taxon>Pseudomonadota</taxon>
        <taxon>Betaproteobacteria</taxon>
        <taxon>Burkholderiales</taxon>
        <taxon>Burkholderiaceae</taxon>
        <taxon>Paraburkholderia</taxon>
    </lineage>
</organism>
<protein>
    <submittedName>
        <fullName evidence="7">Transcriptional regulator</fullName>
    </submittedName>
</protein>
<gene>
    <name evidence="7" type="ORF">D1Y85_05900</name>
</gene>
<dbReference type="InterPro" id="IPR018660">
    <property type="entry name" value="MliC"/>
</dbReference>
<sequence length="134" mass="14459">MKNKHRRVADRVSRAAHTAALLALVCGAAAVRAHAAQLVVHEIQTQARHTFSYTCANGKTFKVTYLNAKNGQSFAVVPVQGRDLLFVSTIAASGVKYQADRYTWWTKGPRADLFDATAGENAAPVLAGCATIMR</sequence>
<keyword evidence="8" id="KW-1185">Reference proteome</keyword>
<dbReference type="SUPFAM" id="SSF141488">
    <property type="entry name" value="YdhA-like"/>
    <property type="match status" value="1"/>
</dbReference>
<name>A0A3N6Q0R3_9BURK</name>
<keyword evidence="4" id="KW-0449">Lipoprotein</keyword>
<evidence type="ECO:0000256" key="3">
    <source>
        <dbReference type="ARBA" id="ARBA00023139"/>
    </source>
</evidence>
<evidence type="ECO:0000256" key="4">
    <source>
        <dbReference type="ARBA" id="ARBA00023288"/>
    </source>
</evidence>
<keyword evidence="1 5" id="KW-0732">Signal</keyword>
<accession>A0A3N6Q0R3</accession>
<reference evidence="7 8" key="1">
    <citation type="submission" date="2018-11" db="EMBL/GenBank/DDBJ databases">
        <title>Paraburkholderia sp. DHOA04, isolated from soil.</title>
        <authorList>
            <person name="Gao Z.-H."/>
            <person name="Qiu L.-H."/>
            <person name="Fu J.-C."/>
        </authorList>
    </citation>
    <scope>NUCLEOTIDE SEQUENCE [LARGE SCALE GENOMIC DNA]</scope>
    <source>
        <strain evidence="7 8">DHOA04</strain>
    </source>
</reference>
<dbReference type="Proteomes" id="UP000272778">
    <property type="component" value="Unassembled WGS sequence"/>
</dbReference>
<comment type="caution">
    <text evidence="7">The sequence shown here is derived from an EMBL/GenBank/DDBJ whole genome shotgun (WGS) entry which is preliminary data.</text>
</comment>
<keyword evidence="2" id="KW-0472">Membrane</keyword>